<evidence type="ECO:0000313" key="2">
    <source>
        <dbReference type="EMBL" id="MCG3420451.1"/>
    </source>
</evidence>
<dbReference type="Proteomes" id="UP001199631">
    <property type="component" value="Unassembled WGS sequence"/>
</dbReference>
<keyword evidence="3" id="KW-1185">Reference proteome</keyword>
<name>A0AAW5B7S3_9BACI</name>
<dbReference type="EMBL" id="JAIFZM010000014">
    <property type="protein sequence ID" value="MCG3420451.1"/>
    <property type="molecule type" value="Genomic_DNA"/>
</dbReference>
<protein>
    <submittedName>
        <fullName evidence="2">Uncharacterized protein</fullName>
    </submittedName>
</protein>
<dbReference type="RefSeq" id="WP_106896546.1">
    <property type="nucleotide sequence ID" value="NZ_JAIFZM010000014.1"/>
</dbReference>
<reference evidence="2 3" key="1">
    <citation type="journal article" date="2022" name="Evol. Bioinform. Online">
        <title>Draft Genome Sequence of Oceanobacillus jordanicus Strain GSFE11, a Halotolerant Plant Growth-Promoting Bacterial Endophyte Isolated From the Jordan Valley.</title>
        <authorList>
            <person name="Alhindi T."/>
            <person name="Albdaiwi R."/>
        </authorList>
    </citation>
    <scope>NUCLEOTIDE SEQUENCE [LARGE SCALE GENOMIC DNA]</scope>
    <source>
        <strain evidence="2 3">GSFE11</strain>
    </source>
</reference>
<evidence type="ECO:0000256" key="1">
    <source>
        <dbReference type="SAM" id="MobiDB-lite"/>
    </source>
</evidence>
<sequence length="101" mass="11132">MKKRTMLSTAGAVGAISLTASYFLKDKSNREKLKQGVRKVPGKLGMGSNDETFEDAGAPDQSGNKDLAQFENAKMVSEGSQFGVQYYNEHKNNNEIENQQK</sequence>
<proteinExistence type="predicted"/>
<organism evidence="2 3">
    <name type="scientific">Oceanobacillus jordanicus</name>
    <dbReference type="NCBI Taxonomy" id="2867266"/>
    <lineage>
        <taxon>Bacteria</taxon>
        <taxon>Bacillati</taxon>
        <taxon>Bacillota</taxon>
        <taxon>Bacilli</taxon>
        <taxon>Bacillales</taxon>
        <taxon>Bacillaceae</taxon>
        <taxon>Oceanobacillus</taxon>
    </lineage>
</organism>
<gene>
    <name evidence="2" type="ORF">K3T81_14995</name>
</gene>
<feature type="region of interest" description="Disordered" evidence="1">
    <location>
        <begin position="33"/>
        <end position="65"/>
    </location>
</feature>
<evidence type="ECO:0000313" key="3">
    <source>
        <dbReference type="Proteomes" id="UP001199631"/>
    </source>
</evidence>
<comment type="caution">
    <text evidence="2">The sequence shown here is derived from an EMBL/GenBank/DDBJ whole genome shotgun (WGS) entry which is preliminary data.</text>
</comment>
<accession>A0AAW5B7S3</accession>
<dbReference type="AlphaFoldDB" id="A0AAW5B7S3"/>